<organism evidence="2 3">
    <name type="scientific">Clostridium botulinum B2 450</name>
    <dbReference type="NCBI Taxonomy" id="1379739"/>
    <lineage>
        <taxon>Bacteria</taxon>
        <taxon>Bacillati</taxon>
        <taxon>Bacillota</taxon>
        <taxon>Clostridia</taxon>
        <taxon>Eubacteriales</taxon>
        <taxon>Clostridiaceae</taxon>
        <taxon>Clostridium</taxon>
    </lineage>
</organism>
<dbReference type="Proteomes" id="UP000032250">
    <property type="component" value="Unassembled WGS sequence"/>
</dbReference>
<dbReference type="SUPFAM" id="SSF51695">
    <property type="entry name" value="PLC-like phosphodiesterases"/>
    <property type="match status" value="1"/>
</dbReference>
<comment type="caution">
    <text evidence="2">The sequence shown here is derived from an EMBL/GenBank/DDBJ whole genome shotgun (WGS) entry which is preliminary data.</text>
</comment>
<dbReference type="PANTHER" id="PTHR46211:SF1">
    <property type="entry name" value="GLYCEROPHOSPHODIESTER PHOSPHODIESTERASE, CYTOPLASMIC"/>
    <property type="match status" value="1"/>
</dbReference>
<dbReference type="Gene3D" id="3.20.20.190">
    <property type="entry name" value="Phosphatidylinositol (PI) phosphodiesterase"/>
    <property type="match status" value="1"/>
</dbReference>
<dbReference type="OrthoDB" id="384721at2"/>
<reference evidence="2 3" key="1">
    <citation type="submission" date="2014-06" db="EMBL/GenBank/DDBJ databases">
        <title>Genome characterization of distinct group I Clostridium botulinum lineages.</title>
        <authorList>
            <person name="Giordani F."/>
            <person name="Anselmo A."/>
            <person name="Fillo S."/>
            <person name="Palozzi A.M."/>
            <person name="Fortunato A."/>
            <person name="Gentile B."/>
            <person name="Ciammaruconi A."/>
            <person name="Anniballi F."/>
            <person name="De Medici D."/>
            <person name="Lista F."/>
        </authorList>
    </citation>
    <scope>NUCLEOTIDE SEQUENCE [LARGE SCALE GENOMIC DNA]</scope>
    <source>
        <strain evidence="2 3">B2 450</strain>
    </source>
</reference>
<evidence type="ECO:0000313" key="2">
    <source>
        <dbReference type="EMBL" id="KIS22106.1"/>
    </source>
</evidence>
<proteinExistence type="predicted"/>
<dbReference type="PROSITE" id="PS51704">
    <property type="entry name" value="GP_PDE"/>
    <property type="match status" value="1"/>
</dbReference>
<feature type="domain" description="GP-PDE" evidence="1">
    <location>
        <begin position="5"/>
        <end position="241"/>
    </location>
</feature>
<dbReference type="PATRIC" id="fig|1379739.3.peg.3725"/>
<dbReference type="Pfam" id="PF03009">
    <property type="entry name" value="GDPD"/>
    <property type="match status" value="1"/>
</dbReference>
<dbReference type="RefSeq" id="WP_003483409.1">
    <property type="nucleotide sequence ID" value="NZ_JXSU01000008.1"/>
</dbReference>
<evidence type="ECO:0000259" key="1">
    <source>
        <dbReference type="PROSITE" id="PS51704"/>
    </source>
</evidence>
<name>A0A0D1BTQ2_CLOBO</name>
<dbReference type="HOGENOM" id="CLU_030006_3_5_9"/>
<dbReference type="AlphaFoldDB" id="A0A0D1BTQ2"/>
<dbReference type="GO" id="GO:0008081">
    <property type="term" value="F:phosphoric diester hydrolase activity"/>
    <property type="evidence" value="ECO:0007669"/>
    <property type="project" value="InterPro"/>
</dbReference>
<sequence length="251" mass="29107">MKIFPLNIAHRGASSLAPENTLESFKKAIELKCDGIELDVHMTRDNQLIVIHDEFLDRTTNGTGSVRNLTLNEIKKLDAGSHFSNKFKYSKIPTLKEALDLIVPSNILLDVEIKQWEPEIEKNVITMIQNYNYEKKTIITSFNPMSVLKCKEICKDIKTGLLVFFLQTNPLDMKKKLKIDYLCMDVNYIKLLSQNNIDTLKKNNLKILTFTVDRKDDMAYMIEHKVDGIITNKPQLLNLFKYNPFNFIKFK</sequence>
<dbReference type="InterPro" id="IPR017946">
    <property type="entry name" value="PLC-like_Pdiesterase_TIM-brl"/>
</dbReference>
<dbReference type="PANTHER" id="PTHR46211">
    <property type="entry name" value="GLYCEROPHOSPHORYL DIESTER PHOSPHODIESTERASE"/>
    <property type="match status" value="1"/>
</dbReference>
<protein>
    <submittedName>
        <fullName evidence="2">Glycerophosphodiester phosphodiesterase</fullName>
    </submittedName>
</protein>
<gene>
    <name evidence="2" type="ORF">N495_16625</name>
</gene>
<dbReference type="InterPro" id="IPR030395">
    <property type="entry name" value="GP_PDE_dom"/>
</dbReference>
<evidence type="ECO:0000313" key="3">
    <source>
        <dbReference type="Proteomes" id="UP000032250"/>
    </source>
</evidence>
<accession>A0A0D1BTQ2</accession>
<dbReference type="GO" id="GO:0006629">
    <property type="term" value="P:lipid metabolic process"/>
    <property type="evidence" value="ECO:0007669"/>
    <property type="project" value="InterPro"/>
</dbReference>
<dbReference type="EMBL" id="JXSU01000008">
    <property type="protein sequence ID" value="KIS22106.1"/>
    <property type="molecule type" value="Genomic_DNA"/>
</dbReference>